<evidence type="ECO:0000256" key="2">
    <source>
        <dbReference type="SAM" id="SignalP"/>
    </source>
</evidence>
<keyword evidence="4" id="KW-1185">Reference proteome</keyword>
<feature type="region of interest" description="Disordered" evidence="1">
    <location>
        <begin position="221"/>
        <end position="244"/>
    </location>
</feature>
<proteinExistence type="predicted"/>
<protein>
    <submittedName>
        <fullName evidence="3">BZ3500_MvSof-1268-A1-R1_Chr8-2g10150 protein</fullName>
    </submittedName>
</protein>
<evidence type="ECO:0000313" key="4">
    <source>
        <dbReference type="Proteomes" id="UP000249723"/>
    </source>
</evidence>
<reference evidence="4" key="1">
    <citation type="submission" date="2016-10" db="EMBL/GenBank/DDBJ databases">
        <authorList>
            <person name="Jeantristanb JTB J.-T."/>
            <person name="Ricardo R."/>
        </authorList>
    </citation>
    <scope>NUCLEOTIDE SEQUENCE [LARGE SCALE GENOMIC DNA]</scope>
</reference>
<dbReference type="EMBL" id="FMWP01000088">
    <property type="protein sequence ID" value="SCZ96371.1"/>
    <property type="molecule type" value="Genomic_DNA"/>
</dbReference>
<dbReference type="Proteomes" id="UP000249723">
    <property type="component" value="Unassembled WGS sequence"/>
</dbReference>
<feature type="chain" id="PRO_5030060184" evidence="2">
    <location>
        <begin position="21"/>
        <end position="271"/>
    </location>
</feature>
<feature type="compositionally biased region" description="Acidic residues" evidence="1">
    <location>
        <begin position="227"/>
        <end position="237"/>
    </location>
</feature>
<organism evidence="3 4">
    <name type="scientific">Microbotryum saponariae</name>
    <dbReference type="NCBI Taxonomy" id="289078"/>
    <lineage>
        <taxon>Eukaryota</taxon>
        <taxon>Fungi</taxon>
        <taxon>Dikarya</taxon>
        <taxon>Basidiomycota</taxon>
        <taxon>Pucciniomycotina</taxon>
        <taxon>Microbotryomycetes</taxon>
        <taxon>Microbotryales</taxon>
        <taxon>Microbotryaceae</taxon>
        <taxon>Microbotryum</taxon>
    </lineage>
</organism>
<evidence type="ECO:0000256" key="1">
    <source>
        <dbReference type="SAM" id="MobiDB-lite"/>
    </source>
</evidence>
<dbReference type="OrthoDB" id="425925at2759"/>
<accession>A0A2X0LBP5</accession>
<dbReference type="SUPFAM" id="SSF53254">
    <property type="entry name" value="Phosphoglycerate mutase-like"/>
    <property type="match status" value="1"/>
</dbReference>
<evidence type="ECO:0000313" key="3">
    <source>
        <dbReference type="EMBL" id="SCZ96371.1"/>
    </source>
</evidence>
<name>A0A2X0LBP5_9BASI</name>
<sequence length="271" mass="30695">MRGVIVLVLLGWALLSRALATDPSSPVGAAVVDKEPLHATRHRPSIPNKILLIRHGEKPGHNREGLSEKGRRRAQCLRKVFGRRSPHSIGLIIAQSYNPSTGTRKRPYDTVLPLAKDLRLPVITDCERDDPDCVVNLVRQFAKLSRRDVLICWKHSFLLDLAGAFGSRARLEYPDKRFDIVWIVQHRKIISKKSEQCCGLDVTQRHDPDLAIEDEHLRNDTVRDMEDGADDDEEDDLESAKSSWLSMVDRDETQELSFDDIDESTISAFEA</sequence>
<keyword evidence="2" id="KW-0732">Signal</keyword>
<feature type="signal peptide" evidence="2">
    <location>
        <begin position="1"/>
        <end position="20"/>
    </location>
</feature>
<dbReference type="STRING" id="289078.A0A2X0LBP5"/>
<gene>
    <name evidence="3" type="ORF">BZ3500_MVSOF-1268-A1-R1_CHR8-2G10150</name>
</gene>
<dbReference type="AlphaFoldDB" id="A0A2X0LBP5"/>
<dbReference type="InterPro" id="IPR029033">
    <property type="entry name" value="His_PPase_superfam"/>
</dbReference>